<keyword evidence="6 8" id="KW-0472">Membrane</keyword>
<dbReference type="InterPro" id="IPR032880">
    <property type="entry name" value="CSC1/OSCA1-like_N"/>
</dbReference>
<feature type="domain" description="CSC1/OSCA1-like 7TM region" evidence="9">
    <location>
        <begin position="436"/>
        <end position="710"/>
    </location>
</feature>
<keyword evidence="3" id="KW-0813">Transport</keyword>
<feature type="compositionally biased region" description="Low complexity" evidence="7">
    <location>
        <begin position="892"/>
        <end position="903"/>
    </location>
</feature>
<dbReference type="Pfam" id="PF14703">
    <property type="entry name" value="PHM7_cyt"/>
    <property type="match status" value="1"/>
</dbReference>
<proteinExistence type="inferred from homology"/>
<evidence type="ECO:0000256" key="7">
    <source>
        <dbReference type="SAM" id="MobiDB-lite"/>
    </source>
</evidence>
<feature type="transmembrane region" description="Helical" evidence="8">
    <location>
        <begin position="492"/>
        <end position="511"/>
    </location>
</feature>
<feature type="transmembrane region" description="Helical" evidence="8">
    <location>
        <begin position="34"/>
        <end position="55"/>
    </location>
</feature>
<reference evidence="12 13" key="1">
    <citation type="journal article" date="2012" name="Appl. Environ. Microbiol.">
        <title>Short-read sequencing for genomic analysis of the brown rot fungus Fibroporia radiculosa.</title>
        <authorList>
            <person name="Tang J.D."/>
            <person name="Perkins A.D."/>
            <person name="Sonstegard T.S."/>
            <person name="Schroeder S.G."/>
            <person name="Burgess S.C."/>
            <person name="Diehl S.V."/>
        </authorList>
    </citation>
    <scope>NUCLEOTIDE SEQUENCE [LARGE SCALE GENOMIC DNA]</scope>
    <source>
        <strain evidence="12 13">TFFH 294</strain>
    </source>
</reference>
<dbReference type="AlphaFoldDB" id="J4GI98"/>
<sequence>MQHPLAGILADLDDNEPGLPPGTPPTQRFEGPWFTTQLLLSTGIGLISFLVFSYCRTRWPLQFAPRTKLKGKKELQDLRYFIDLIRTGFSPHEAHAHQAFFGWIFPTIRTSEFSVLQIVGLDAAVLLNFFKMSFWLFSTCSIFAVAMLMPLNLKNNIDIGDGSGDSDPDWQTLVPPANSTGRDWLDLVSDANSYLSVHLLFTYLFTLFALYFINKNYKKFVRSRQLFSLELVHSISARTVMVTHLPSHLRGERALAEYFENLSLCVESVSICREVGSMKQLLDKRTAALLKLESAWVKYIGNPSTIDVQRPSARDEHRLVDVDDADLEASPQQFILPDKKRPTMRPGWFKSKVDTLEYLEKEFREADELVKKKRGNGRFKATHVAFVTFEEMSSAQIAAQVAHAPIPNQCITHLAPEPRDIVWSNITHSPATLRMREWMVFGAMCLLLFFWLIPTSALASLLSYKEIKKTMPWLGDLIDANEQIRAIVQNSLPSVAIVTLNALLPFLLEALTYVQGYPARSWIEYSLLRKYFLFLLVNVVFIFLVASTYWQLVRDFANSPAKVVEKLADALAAGKARHFFVSYVILQGLGIMPLQLLSLGILIPRFVYRMFVTRTPRDFAELNAPPMINYGVVYPQAILIFVITLLYSVIQPLILLFGALYFGVAYVVYKYKLLFVFYKPYESHGQAWPITFARLIWGVIIFIVFMMGIFILKRSYVLATLLAPLLAGTLLWSWYTNKTFQSLSEFVNLSSVFEVQRGEDTADVVRLRAGHPVSWSQSNLNRRRYAQNDETLYVAPEDERTDYSQPPMANWYSGVLNTGKRRYGHPALNGVLPSPWLPQRKRQDSTANGAETSSSASPQEANPAVVVTLRKRPSVQGEGRKQPNASPGGSTEPADAAAAAEEAILNPWQDVHPRRPTGAPTTPLHHRLSFDHGSGVIVLPEEDDWLEGDSDSDDIVNEDADGIVPGGALAGSVASAQGVEESVGSTSSGRERVAGTSPGKRYSTYFHHPERRKGTQSRS</sequence>
<dbReference type="GO" id="GO:0005227">
    <property type="term" value="F:calcium-activated cation channel activity"/>
    <property type="evidence" value="ECO:0007669"/>
    <property type="project" value="InterPro"/>
</dbReference>
<dbReference type="InterPro" id="IPR027815">
    <property type="entry name" value="CSC1/OSCA1-like_cyt"/>
</dbReference>
<dbReference type="PANTHER" id="PTHR13018:SF5">
    <property type="entry name" value="RE44586P"/>
    <property type="match status" value="1"/>
</dbReference>
<evidence type="ECO:0000259" key="9">
    <source>
        <dbReference type="Pfam" id="PF02714"/>
    </source>
</evidence>
<dbReference type="Pfam" id="PF13967">
    <property type="entry name" value="RSN1_TM"/>
    <property type="match status" value="1"/>
</dbReference>
<keyword evidence="5 8" id="KW-1133">Transmembrane helix</keyword>
<dbReference type="OrthoDB" id="1689567at2759"/>
<evidence type="ECO:0000256" key="5">
    <source>
        <dbReference type="ARBA" id="ARBA00022989"/>
    </source>
</evidence>
<dbReference type="FunCoup" id="J4GI98">
    <property type="interactions" value="59"/>
</dbReference>
<feature type="transmembrane region" description="Helical" evidence="8">
    <location>
        <begin position="628"/>
        <end position="647"/>
    </location>
</feature>
<dbReference type="STRING" id="599839.J4GI98"/>
<keyword evidence="4 8" id="KW-0812">Transmembrane</keyword>
<evidence type="ECO:0000259" key="10">
    <source>
        <dbReference type="Pfam" id="PF13967"/>
    </source>
</evidence>
<accession>J4GI98</accession>
<feature type="domain" description="CSC1/OSCA1-like cytosolic" evidence="11">
    <location>
        <begin position="237"/>
        <end position="425"/>
    </location>
</feature>
<protein>
    <recommendedName>
        <fullName evidence="14">CSC1/OSCA1-like 7TM region domain-containing protein</fullName>
    </recommendedName>
</protein>
<evidence type="ECO:0000259" key="11">
    <source>
        <dbReference type="Pfam" id="PF14703"/>
    </source>
</evidence>
<dbReference type="InterPro" id="IPR003864">
    <property type="entry name" value="CSC1/OSCA1-like_7TM"/>
</dbReference>
<feature type="transmembrane region" description="Helical" evidence="8">
    <location>
        <begin position="438"/>
        <end position="464"/>
    </location>
</feature>
<dbReference type="EMBL" id="HE797377">
    <property type="protein sequence ID" value="CCM06528.1"/>
    <property type="molecule type" value="Genomic_DNA"/>
</dbReference>
<evidence type="ECO:0000313" key="12">
    <source>
        <dbReference type="EMBL" id="CCM06528.1"/>
    </source>
</evidence>
<evidence type="ECO:0000256" key="2">
    <source>
        <dbReference type="ARBA" id="ARBA00007779"/>
    </source>
</evidence>
<dbReference type="InterPro" id="IPR045122">
    <property type="entry name" value="Csc1-like"/>
</dbReference>
<dbReference type="Pfam" id="PF02714">
    <property type="entry name" value="RSN1_7TM"/>
    <property type="match status" value="1"/>
</dbReference>
<feature type="compositionally biased region" description="Polar residues" evidence="7">
    <location>
        <begin position="845"/>
        <end position="860"/>
    </location>
</feature>
<evidence type="ECO:0000256" key="4">
    <source>
        <dbReference type="ARBA" id="ARBA00022692"/>
    </source>
</evidence>
<feature type="region of interest" description="Disordered" evidence="7">
    <location>
        <begin position="826"/>
        <end position="927"/>
    </location>
</feature>
<evidence type="ECO:0008006" key="14">
    <source>
        <dbReference type="Google" id="ProtNLM"/>
    </source>
</evidence>
<feature type="transmembrane region" description="Helical" evidence="8">
    <location>
        <begin position="194"/>
        <end position="214"/>
    </location>
</feature>
<dbReference type="HOGENOM" id="CLU_002458_3_0_1"/>
<feature type="region of interest" description="Disordered" evidence="7">
    <location>
        <begin position="947"/>
        <end position="1019"/>
    </location>
</feature>
<feature type="compositionally biased region" description="Basic residues" evidence="7">
    <location>
        <begin position="1009"/>
        <end position="1019"/>
    </location>
</feature>
<dbReference type="PANTHER" id="PTHR13018">
    <property type="entry name" value="PROBABLE MEMBRANE PROTEIN DUF221-RELATED"/>
    <property type="match status" value="1"/>
</dbReference>
<feature type="compositionally biased region" description="Low complexity" evidence="7">
    <location>
        <begin position="978"/>
        <end position="988"/>
    </location>
</feature>
<feature type="transmembrane region" description="Helical" evidence="8">
    <location>
        <begin position="717"/>
        <end position="735"/>
    </location>
</feature>
<feature type="transmembrane region" description="Helical" evidence="8">
    <location>
        <begin position="134"/>
        <end position="153"/>
    </location>
</feature>
<feature type="domain" description="CSC1/OSCA1-like N-terminal transmembrane" evidence="10">
    <location>
        <begin position="34"/>
        <end position="215"/>
    </location>
</feature>
<evidence type="ECO:0000256" key="3">
    <source>
        <dbReference type="ARBA" id="ARBA00022448"/>
    </source>
</evidence>
<evidence type="ECO:0000313" key="13">
    <source>
        <dbReference type="Proteomes" id="UP000006352"/>
    </source>
</evidence>
<keyword evidence="13" id="KW-1185">Reference proteome</keyword>
<comment type="similarity">
    <text evidence="2">Belongs to the CSC1 (TC 1.A.17) family.</text>
</comment>
<dbReference type="GO" id="GO:0005886">
    <property type="term" value="C:plasma membrane"/>
    <property type="evidence" value="ECO:0007669"/>
    <property type="project" value="TreeGrafter"/>
</dbReference>
<feature type="transmembrane region" description="Helical" evidence="8">
    <location>
        <begin position="531"/>
        <end position="550"/>
    </location>
</feature>
<dbReference type="RefSeq" id="XP_012185811.1">
    <property type="nucleotide sequence ID" value="XM_012330421.1"/>
</dbReference>
<dbReference type="Proteomes" id="UP000006352">
    <property type="component" value="Unassembled WGS sequence"/>
</dbReference>
<evidence type="ECO:0000256" key="1">
    <source>
        <dbReference type="ARBA" id="ARBA00004141"/>
    </source>
</evidence>
<feature type="transmembrane region" description="Helical" evidence="8">
    <location>
        <begin position="653"/>
        <end position="671"/>
    </location>
</feature>
<feature type="transmembrane region" description="Helical" evidence="8">
    <location>
        <begin position="580"/>
        <end position="607"/>
    </location>
</feature>
<comment type="subcellular location">
    <subcellularLocation>
        <location evidence="1">Membrane</location>
        <topology evidence="1">Multi-pass membrane protein</topology>
    </subcellularLocation>
</comment>
<evidence type="ECO:0000256" key="8">
    <source>
        <dbReference type="SAM" id="Phobius"/>
    </source>
</evidence>
<organism evidence="12 13">
    <name type="scientific">Fibroporia radiculosa</name>
    <dbReference type="NCBI Taxonomy" id="599839"/>
    <lineage>
        <taxon>Eukaryota</taxon>
        <taxon>Fungi</taxon>
        <taxon>Dikarya</taxon>
        <taxon>Basidiomycota</taxon>
        <taxon>Agaricomycotina</taxon>
        <taxon>Agaricomycetes</taxon>
        <taxon>Polyporales</taxon>
        <taxon>Fibroporiaceae</taxon>
        <taxon>Fibroporia</taxon>
    </lineage>
</organism>
<feature type="transmembrane region" description="Helical" evidence="8">
    <location>
        <begin position="692"/>
        <end position="711"/>
    </location>
</feature>
<evidence type="ECO:0000256" key="6">
    <source>
        <dbReference type="ARBA" id="ARBA00023136"/>
    </source>
</evidence>
<name>J4GI98_9APHY</name>
<dbReference type="GeneID" id="24101428"/>
<gene>
    <name evidence="12" type="ORF">FIBRA_08801</name>
</gene>
<feature type="compositionally biased region" description="Acidic residues" evidence="7">
    <location>
        <begin position="947"/>
        <end position="961"/>
    </location>
</feature>
<dbReference type="InParanoid" id="J4GI98"/>